<evidence type="ECO:0000313" key="2">
    <source>
        <dbReference type="Proteomes" id="UP000288607"/>
    </source>
</evidence>
<dbReference type="EMBL" id="QXGJ01000001">
    <property type="protein sequence ID" value="RSX52610.1"/>
    <property type="molecule type" value="Genomic_DNA"/>
</dbReference>
<dbReference type="Proteomes" id="UP000288607">
    <property type="component" value="Unassembled WGS sequence"/>
</dbReference>
<keyword evidence="2" id="KW-1185">Reference proteome</keyword>
<organism evidence="1 2">
    <name type="scientific">Bifidobacterium callimiconis</name>
    <dbReference type="NCBI Taxonomy" id="2306973"/>
    <lineage>
        <taxon>Bacteria</taxon>
        <taxon>Bacillati</taxon>
        <taxon>Actinomycetota</taxon>
        <taxon>Actinomycetes</taxon>
        <taxon>Bifidobacteriales</taxon>
        <taxon>Bifidobacteriaceae</taxon>
        <taxon>Bifidobacterium</taxon>
    </lineage>
</organism>
<dbReference type="RefSeq" id="WP_126029263.1">
    <property type="nucleotide sequence ID" value="NZ_QXGJ01000001.1"/>
</dbReference>
<gene>
    <name evidence="1" type="ORF">D2E23_0338</name>
</gene>
<sequence length="751" mass="83819">MGTAGTARFVPNGTKTRLSHDWFPDEWLEPVHPDIRRPFLERYATVMGRLMADYLRHQGVLPASPATDGPHDDDTADDAVDYGNDFTNLCLIVDQRHTFPIGSRNLRTLGYEPDESVVSQAAMALQMAFDEFVDAIQALPPDTDRAAFTCMVKERYGYDGDIESEELLHALAIRAARHLAEDEFALWADEESVLGADPVKAASDRLTAWTADDRHDNAETIDAVSAAFRSSRDDWLRRVGESRRNTPRSRDEVLRWCHWHAVLSLAWQRERAGEGEEWQRLIARMTIVHRTVSRIYSRWCDMMPDESDTVQLNLSVRAIASDPDFAEMGLVPLCNKLATGNEPEPAGFAEAMHRVVDYLCVGRRVEPSGGTSSELIYVGLRKAICGHAAYGGRHVNLHGEDYRRYVEMMTGSPSTNQDHATVWLFPNMEERLAAMRMRQTFESVSSEWHSPVPAEHLDAEALRFHRRADPAVSEWLAAETVHTAATDGHGHFLSYRAADPVAAYQDVNAWRLGHALETYEGARTWGSGSRLAQLYRDRGHLNKQGERALDRSIRDYAITARGMNDAVQYIAAVCGLGAMLHSTQGVETFIRLMDACDGRRDDRFRKACWTLTRAARSKRLRLTIPDTTGRQIGPQLLADHTADDAGRTLVVGELKLVNLVRAFQPVGADEAKRLLADSRNIASMLDLAEHYVHDTVATAITGLARHDRRWAAIRPQPLACVGSRMTADGVCAFGRTTAAATTTPTMNGNHR</sequence>
<dbReference type="AlphaFoldDB" id="A0A430FII4"/>
<evidence type="ECO:0000313" key="1">
    <source>
        <dbReference type="EMBL" id="RSX52610.1"/>
    </source>
</evidence>
<reference evidence="1 2" key="1">
    <citation type="submission" date="2018-09" db="EMBL/GenBank/DDBJ databases">
        <title>Characterization of the phylogenetic diversity of five novel species belonging to the genus Bifidobacterium.</title>
        <authorList>
            <person name="Lugli G.A."/>
            <person name="Duranti S."/>
            <person name="Milani C."/>
        </authorList>
    </citation>
    <scope>NUCLEOTIDE SEQUENCE [LARGE SCALE GENOMIC DNA]</scope>
    <source>
        <strain evidence="1 2">2028B</strain>
    </source>
</reference>
<protein>
    <submittedName>
        <fullName evidence="1">Uncharacterized protein</fullName>
    </submittedName>
</protein>
<dbReference type="OrthoDB" id="3222490at2"/>
<comment type="caution">
    <text evidence="1">The sequence shown here is derived from an EMBL/GenBank/DDBJ whole genome shotgun (WGS) entry which is preliminary data.</text>
</comment>
<accession>A0A430FII4</accession>
<proteinExistence type="predicted"/>
<name>A0A430FII4_9BIFI</name>